<dbReference type="Gene3D" id="3.40.630.30">
    <property type="match status" value="1"/>
</dbReference>
<dbReference type="Pfam" id="PF00583">
    <property type="entry name" value="Acetyltransf_1"/>
    <property type="match status" value="1"/>
</dbReference>
<evidence type="ECO:0000259" key="3">
    <source>
        <dbReference type="PROSITE" id="PS51186"/>
    </source>
</evidence>
<evidence type="ECO:0000256" key="2">
    <source>
        <dbReference type="ARBA" id="ARBA00023315"/>
    </source>
</evidence>
<dbReference type="PROSITE" id="PS51186">
    <property type="entry name" value="GNAT"/>
    <property type="match status" value="1"/>
</dbReference>
<dbReference type="NCBIfam" id="NF040503">
    <property type="entry name" value="resist_ArsN1a"/>
    <property type="match status" value="1"/>
</dbReference>
<accession>A0A258D8A2</accession>
<evidence type="ECO:0000256" key="1">
    <source>
        <dbReference type="ARBA" id="ARBA00022679"/>
    </source>
</evidence>
<evidence type="ECO:0000313" key="4">
    <source>
        <dbReference type="EMBL" id="OYX04200.1"/>
    </source>
</evidence>
<dbReference type="CDD" id="cd04301">
    <property type="entry name" value="NAT_SF"/>
    <property type="match status" value="1"/>
</dbReference>
<name>A0A258D8A2_CAUVI</name>
<comment type="caution">
    <text evidence="4">The sequence shown here is derived from an EMBL/GenBank/DDBJ whole genome shotgun (WGS) entry which is preliminary data.</text>
</comment>
<evidence type="ECO:0000313" key="5">
    <source>
        <dbReference type="Proteomes" id="UP000215616"/>
    </source>
</evidence>
<dbReference type="GO" id="GO:0016747">
    <property type="term" value="F:acyltransferase activity, transferring groups other than amino-acyl groups"/>
    <property type="evidence" value="ECO:0007669"/>
    <property type="project" value="InterPro"/>
</dbReference>
<gene>
    <name evidence="4" type="ORF">B7Z12_07380</name>
</gene>
<dbReference type="InterPro" id="IPR000182">
    <property type="entry name" value="GNAT_dom"/>
</dbReference>
<reference evidence="4 5" key="1">
    <citation type="submission" date="2017-03" db="EMBL/GenBank/DDBJ databases">
        <title>Lifting the veil on microbial sulfur biogeochemistry in mining wastewaters.</title>
        <authorList>
            <person name="Kantor R.S."/>
            <person name="Colenbrander Nelson T."/>
            <person name="Marshall S."/>
            <person name="Bennett D."/>
            <person name="Apte S."/>
            <person name="Camacho D."/>
            <person name="Thomas B.C."/>
            <person name="Warren L.A."/>
            <person name="Banfield J.F."/>
        </authorList>
    </citation>
    <scope>NUCLEOTIDE SEQUENCE [LARGE SCALE GENOMIC DNA]</scope>
    <source>
        <strain evidence="4">32-67-7</strain>
    </source>
</reference>
<dbReference type="AlphaFoldDB" id="A0A258D8A2"/>
<keyword evidence="1 4" id="KW-0808">Transferase</keyword>
<organism evidence="4 5">
    <name type="scientific">Caulobacter vibrioides</name>
    <name type="common">Caulobacter crescentus</name>
    <dbReference type="NCBI Taxonomy" id="155892"/>
    <lineage>
        <taxon>Bacteria</taxon>
        <taxon>Pseudomonadati</taxon>
        <taxon>Pseudomonadota</taxon>
        <taxon>Alphaproteobacteria</taxon>
        <taxon>Caulobacterales</taxon>
        <taxon>Caulobacteraceae</taxon>
        <taxon>Caulobacter</taxon>
    </lineage>
</organism>
<feature type="domain" description="N-acetyltransferase" evidence="3">
    <location>
        <begin position="6"/>
        <end position="167"/>
    </location>
</feature>
<dbReference type="EMBL" id="NCDQ01000092">
    <property type="protein sequence ID" value="OYX04200.1"/>
    <property type="molecule type" value="Genomic_DNA"/>
</dbReference>
<dbReference type="PANTHER" id="PTHR43072">
    <property type="entry name" value="N-ACETYLTRANSFERASE"/>
    <property type="match status" value="1"/>
</dbReference>
<dbReference type="Proteomes" id="UP000215616">
    <property type="component" value="Unassembled WGS sequence"/>
</dbReference>
<sequence length="169" mass="18168">MTGAALTTRPATIADAAAMAEIYNEGIADRVATFETQLRTPEDVMGWFDGEHPAVVVVDAEGQVVGYAVTFAYADRCCYAGVAEFSVYVRRSHRGQGVGVAAMKALIAAAEAAGLWKLLSRVFVENQASLALLRSVGFREVGVHEKHGKLDGVWRDVVAVERIIEANLD</sequence>
<keyword evidence="2" id="KW-0012">Acyltransferase</keyword>
<protein>
    <submittedName>
        <fullName evidence="4">GNAT family N-acetyltransferase</fullName>
    </submittedName>
</protein>
<dbReference type="SUPFAM" id="SSF55729">
    <property type="entry name" value="Acyl-CoA N-acyltransferases (Nat)"/>
    <property type="match status" value="1"/>
</dbReference>
<dbReference type="InterPro" id="IPR016181">
    <property type="entry name" value="Acyl_CoA_acyltransferase"/>
</dbReference>
<proteinExistence type="predicted"/>
<dbReference type="PANTHER" id="PTHR43072:SF23">
    <property type="entry name" value="UPF0039 PROTEIN C11D3.02C"/>
    <property type="match status" value="1"/>
</dbReference>